<protein>
    <submittedName>
        <fullName evidence="4">Uncharacterized protein LOC127749960</fullName>
    </submittedName>
</protein>
<feature type="region of interest" description="Disordered" evidence="1">
    <location>
        <begin position="51"/>
        <end position="141"/>
    </location>
</feature>
<evidence type="ECO:0000259" key="2">
    <source>
        <dbReference type="PROSITE" id="PS50806"/>
    </source>
</evidence>
<accession>A0A9C6X060</accession>
<feature type="domain" description="KRAB-related" evidence="2">
    <location>
        <begin position="13"/>
        <end position="76"/>
    </location>
</feature>
<feature type="compositionally biased region" description="Low complexity" evidence="1">
    <location>
        <begin position="1"/>
        <end position="15"/>
    </location>
</feature>
<dbReference type="KEGG" id="foc:127749960"/>
<evidence type="ECO:0000256" key="1">
    <source>
        <dbReference type="SAM" id="MobiDB-lite"/>
    </source>
</evidence>
<dbReference type="GeneID" id="127749960"/>
<evidence type="ECO:0000313" key="4">
    <source>
        <dbReference type="RefSeq" id="XP_052126110.1"/>
    </source>
</evidence>
<reference evidence="4" key="1">
    <citation type="submission" date="2025-08" db="UniProtKB">
        <authorList>
            <consortium name="RefSeq"/>
        </authorList>
    </citation>
    <scope>IDENTIFICATION</scope>
    <source>
        <tissue evidence="4">Whole organism</tissue>
    </source>
</reference>
<feature type="compositionally biased region" description="Polar residues" evidence="1">
    <location>
        <begin position="116"/>
        <end position="127"/>
    </location>
</feature>
<name>A0A9C6X060_FRAOC</name>
<dbReference type="PROSITE" id="PS50806">
    <property type="entry name" value="KRAB_RELATED"/>
    <property type="match status" value="1"/>
</dbReference>
<organism evidence="3 4">
    <name type="scientific">Frankliniella occidentalis</name>
    <name type="common">Western flower thrips</name>
    <name type="synonym">Euthrips occidentalis</name>
    <dbReference type="NCBI Taxonomy" id="133901"/>
    <lineage>
        <taxon>Eukaryota</taxon>
        <taxon>Metazoa</taxon>
        <taxon>Ecdysozoa</taxon>
        <taxon>Arthropoda</taxon>
        <taxon>Hexapoda</taxon>
        <taxon>Insecta</taxon>
        <taxon>Pterygota</taxon>
        <taxon>Neoptera</taxon>
        <taxon>Paraneoptera</taxon>
        <taxon>Thysanoptera</taxon>
        <taxon>Terebrantia</taxon>
        <taxon>Thripoidea</taxon>
        <taxon>Thripidae</taxon>
        <taxon>Frankliniella</taxon>
    </lineage>
</organism>
<feature type="compositionally biased region" description="Basic and acidic residues" evidence="1">
    <location>
        <begin position="93"/>
        <end position="102"/>
    </location>
</feature>
<proteinExistence type="predicted"/>
<dbReference type="AlphaFoldDB" id="A0A9C6X060"/>
<dbReference type="GO" id="GO:0006355">
    <property type="term" value="P:regulation of DNA-templated transcription"/>
    <property type="evidence" value="ECO:0007669"/>
    <property type="project" value="InterPro"/>
</dbReference>
<feature type="compositionally biased region" description="Basic and acidic residues" evidence="1">
    <location>
        <begin position="64"/>
        <end position="75"/>
    </location>
</feature>
<sequence>MSSEESSKFSQSSDGSDYEDIAPYFSAKKFDGMPPLQKLSYRNQKIRYEKSLKSGVRISMPKFMQDHLKGKDKENQSSNKGGKKRKSTNTTEKSAKQRKLEDDSSPSQRVLRDRAQLSSVAQPQSNCAAVGETSKNGHSKKFHVEAQWGTLLVNHK</sequence>
<dbReference type="RefSeq" id="XP_052126110.1">
    <property type="nucleotide sequence ID" value="XM_052270150.1"/>
</dbReference>
<evidence type="ECO:0000313" key="3">
    <source>
        <dbReference type="Proteomes" id="UP000504606"/>
    </source>
</evidence>
<gene>
    <name evidence="4" type="primary">LOC127749960</name>
</gene>
<dbReference type="Proteomes" id="UP000504606">
    <property type="component" value="Unplaced"/>
</dbReference>
<dbReference type="InterPro" id="IPR003655">
    <property type="entry name" value="aKRAB"/>
</dbReference>
<feature type="region of interest" description="Disordered" evidence="1">
    <location>
        <begin position="1"/>
        <end position="20"/>
    </location>
</feature>
<keyword evidence="3" id="KW-1185">Reference proteome</keyword>